<proteinExistence type="predicted"/>
<gene>
    <name evidence="8" type="ORF">QBC33DRAFT_316920</name>
</gene>
<keyword evidence="1" id="KW-0862">Zinc</keyword>
<dbReference type="GeneID" id="85306734"/>
<dbReference type="PANTHER" id="PTHR47171:SF6">
    <property type="entry name" value="SPECIFIC TRANSCRIPTION FACTOR, PUTATIVE (AFU_ORTHOLOGUE AFUA_2G06130)-RELATED"/>
    <property type="match status" value="1"/>
</dbReference>
<feature type="region of interest" description="Disordered" evidence="6">
    <location>
        <begin position="127"/>
        <end position="163"/>
    </location>
</feature>
<name>A0AAJ0BRS0_9PEZI</name>
<reference evidence="8" key="1">
    <citation type="submission" date="2023-06" db="EMBL/GenBank/DDBJ databases">
        <title>Genome-scale phylogeny and comparative genomics of the fungal order Sordariales.</title>
        <authorList>
            <consortium name="Lawrence Berkeley National Laboratory"/>
            <person name="Hensen N."/>
            <person name="Bonometti L."/>
            <person name="Westerberg I."/>
            <person name="Brannstrom I.O."/>
            <person name="Guillou S."/>
            <person name="Cros-Aarteil S."/>
            <person name="Calhoun S."/>
            <person name="Haridas S."/>
            <person name="Kuo A."/>
            <person name="Mondo S."/>
            <person name="Pangilinan J."/>
            <person name="Riley R."/>
            <person name="Labutti K."/>
            <person name="Andreopoulos B."/>
            <person name="Lipzen A."/>
            <person name="Chen C."/>
            <person name="Yanf M."/>
            <person name="Daum C."/>
            <person name="Ng V."/>
            <person name="Clum A."/>
            <person name="Steindorff A."/>
            <person name="Ohm R."/>
            <person name="Martin F."/>
            <person name="Silar P."/>
            <person name="Natvig D."/>
            <person name="Lalanne C."/>
            <person name="Gautier V."/>
            <person name="Ament-Velasquez S.L."/>
            <person name="Kruys A."/>
            <person name="Hutchinson M.I."/>
            <person name="Powell A.J."/>
            <person name="Barry K."/>
            <person name="Miller A.N."/>
            <person name="Grigoriev I.V."/>
            <person name="Debuchy R."/>
            <person name="Gladieux P."/>
            <person name="Thoren M.H."/>
            <person name="Johannesson H."/>
        </authorList>
    </citation>
    <scope>NUCLEOTIDE SEQUENCE</scope>
    <source>
        <strain evidence="8">8032-3</strain>
    </source>
</reference>
<dbReference type="CDD" id="cd12148">
    <property type="entry name" value="fungal_TF_MHR"/>
    <property type="match status" value="1"/>
</dbReference>
<dbReference type="Proteomes" id="UP001244011">
    <property type="component" value="Unassembled WGS sequence"/>
</dbReference>
<protein>
    <recommendedName>
        <fullName evidence="7">Xylanolytic transcriptional activator regulatory domain-containing protein</fullName>
    </recommendedName>
</protein>
<organism evidence="8 9">
    <name type="scientific">Phialemonium atrogriseum</name>
    <dbReference type="NCBI Taxonomy" id="1093897"/>
    <lineage>
        <taxon>Eukaryota</taxon>
        <taxon>Fungi</taxon>
        <taxon>Dikarya</taxon>
        <taxon>Ascomycota</taxon>
        <taxon>Pezizomycotina</taxon>
        <taxon>Sordariomycetes</taxon>
        <taxon>Sordariomycetidae</taxon>
        <taxon>Cephalothecales</taxon>
        <taxon>Cephalothecaceae</taxon>
        <taxon>Phialemonium</taxon>
    </lineage>
</organism>
<comment type="caution">
    <text evidence="8">The sequence shown here is derived from an EMBL/GenBank/DDBJ whole genome shotgun (WGS) entry which is preliminary data.</text>
</comment>
<feature type="domain" description="Xylanolytic transcriptional activator regulatory" evidence="7">
    <location>
        <begin position="319"/>
        <end position="389"/>
    </location>
</feature>
<dbReference type="GO" id="GO:0003677">
    <property type="term" value="F:DNA binding"/>
    <property type="evidence" value="ECO:0007669"/>
    <property type="project" value="UniProtKB-KW"/>
</dbReference>
<keyword evidence="9" id="KW-1185">Reference proteome</keyword>
<feature type="compositionally biased region" description="Basic and acidic residues" evidence="6">
    <location>
        <begin position="153"/>
        <end position="162"/>
    </location>
</feature>
<feature type="compositionally biased region" description="Pro residues" evidence="6">
    <location>
        <begin position="615"/>
        <end position="624"/>
    </location>
</feature>
<feature type="region of interest" description="Disordered" evidence="6">
    <location>
        <begin position="565"/>
        <end position="630"/>
    </location>
</feature>
<dbReference type="Pfam" id="PF04082">
    <property type="entry name" value="Fungal_trans"/>
    <property type="match status" value="1"/>
</dbReference>
<sequence>MFRFVPDHVGGVGTKRKSARKSCESCKKRHKRCSHVNQPSSAQSQTTPSPAGYSGLSRERQTPESQSLDDSRASVATAQRAEDETSTRLKAATNPRPDGAVAGQPPLISEGAYLRFVGDLSPEASFLANRDKGPGNHRAPSRRDNIGVWLGQKPDDQGRQTEDQDAEVITVQPSGGTPFQLSGLASLKALAPYLRRECMSVLPPDYEFGRISELFYAKIDPLFPILHGEVLESHDPLDAVALKQCICLLAAADPSLRSYLRLPPHTECVLSQIEFRKCIAEALKQSLDMGFIRDKVVLLQVSALMAFYVDDRPSSSEVSAYFAAQAVQLAQTLGLHLGWPGGGLRTEKSRRIFWCVWVLDRLDAAINGRPILIHRQDMDERVLESVPEQIPSFRLFIRIARFLDDVISQYRPNATPESRGIAEATPSFEDLVAETSSADIGNALLASLELSYLAVVILQSRPRKHERNNERVASSSMQSFCAASIVSLASEELKFSITYWAVVPYAVSLATSIAYQSLRNSSIPYKRKRAYTLFHSGCDVLDELSKSFPSARTMARLAKDTLQEVERVSVNRNKAKPREERQGNKPPENSHSAPHAPPGMEQSNLLSDVSRLGPPDRPATPPPVGVSNAYSTLDTASSMPLDPNTINDFADVAGIFDHFDPSFELGRVDALFSANLDPTMPLFLPDEWTEWTDNNNNQLSRSS</sequence>
<evidence type="ECO:0000256" key="3">
    <source>
        <dbReference type="ARBA" id="ARBA00023125"/>
    </source>
</evidence>
<feature type="region of interest" description="Disordered" evidence="6">
    <location>
        <begin position="1"/>
        <end position="106"/>
    </location>
</feature>
<dbReference type="InterPro" id="IPR007219">
    <property type="entry name" value="XnlR_reg_dom"/>
</dbReference>
<dbReference type="AlphaFoldDB" id="A0AAJ0BRS0"/>
<dbReference type="SMART" id="SM00906">
    <property type="entry name" value="Fungal_trans"/>
    <property type="match status" value="1"/>
</dbReference>
<keyword evidence="4" id="KW-0804">Transcription</keyword>
<keyword evidence="5" id="KW-0539">Nucleus</keyword>
<dbReference type="EMBL" id="MU839049">
    <property type="protein sequence ID" value="KAK1761827.1"/>
    <property type="molecule type" value="Genomic_DNA"/>
</dbReference>
<keyword evidence="3" id="KW-0238">DNA-binding</keyword>
<keyword evidence="2" id="KW-0805">Transcription regulation</keyword>
<dbReference type="GO" id="GO:0006351">
    <property type="term" value="P:DNA-templated transcription"/>
    <property type="evidence" value="ECO:0007669"/>
    <property type="project" value="InterPro"/>
</dbReference>
<dbReference type="RefSeq" id="XP_060278040.1">
    <property type="nucleotide sequence ID" value="XM_060423547.1"/>
</dbReference>
<dbReference type="GO" id="GO:0008270">
    <property type="term" value="F:zinc ion binding"/>
    <property type="evidence" value="ECO:0007669"/>
    <property type="project" value="InterPro"/>
</dbReference>
<evidence type="ECO:0000256" key="5">
    <source>
        <dbReference type="ARBA" id="ARBA00023242"/>
    </source>
</evidence>
<evidence type="ECO:0000313" key="9">
    <source>
        <dbReference type="Proteomes" id="UP001244011"/>
    </source>
</evidence>
<dbReference type="PANTHER" id="PTHR47171">
    <property type="entry name" value="FARA-RELATED"/>
    <property type="match status" value="1"/>
</dbReference>
<evidence type="ECO:0000256" key="2">
    <source>
        <dbReference type="ARBA" id="ARBA00023015"/>
    </source>
</evidence>
<evidence type="ECO:0000256" key="4">
    <source>
        <dbReference type="ARBA" id="ARBA00023163"/>
    </source>
</evidence>
<accession>A0AAJ0BRS0</accession>
<evidence type="ECO:0000256" key="1">
    <source>
        <dbReference type="ARBA" id="ARBA00022833"/>
    </source>
</evidence>
<feature type="compositionally biased region" description="Low complexity" evidence="6">
    <location>
        <begin position="38"/>
        <end position="51"/>
    </location>
</feature>
<dbReference type="InterPro" id="IPR052073">
    <property type="entry name" value="Amide_Lactam_Regulators"/>
</dbReference>
<evidence type="ECO:0000313" key="8">
    <source>
        <dbReference type="EMBL" id="KAK1761827.1"/>
    </source>
</evidence>
<evidence type="ECO:0000256" key="6">
    <source>
        <dbReference type="SAM" id="MobiDB-lite"/>
    </source>
</evidence>
<evidence type="ECO:0000259" key="7">
    <source>
        <dbReference type="SMART" id="SM00906"/>
    </source>
</evidence>